<feature type="transmembrane region" description="Helical" evidence="4">
    <location>
        <begin position="468"/>
        <end position="491"/>
    </location>
</feature>
<dbReference type="PANTHER" id="PTHR47435:SF4">
    <property type="entry name" value="KELCH REPEAT PROTEIN (AFU_ORTHOLOGUE AFUA_5G12780)"/>
    <property type="match status" value="1"/>
</dbReference>
<evidence type="ECO:0000313" key="6">
    <source>
        <dbReference type="EMBL" id="RPA80742.1"/>
    </source>
</evidence>
<protein>
    <recommendedName>
        <fullName evidence="8">Galactose oxidase</fullName>
    </recommendedName>
</protein>
<feature type="signal peptide" evidence="5">
    <location>
        <begin position="1"/>
        <end position="25"/>
    </location>
</feature>
<keyword evidence="4" id="KW-0472">Membrane</keyword>
<feature type="region of interest" description="Disordered" evidence="3">
    <location>
        <begin position="642"/>
        <end position="667"/>
    </location>
</feature>
<feature type="compositionally biased region" description="Low complexity" evidence="3">
    <location>
        <begin position="581"/>
        <end position="596"/>
    </location>
</feature>
<gene>
    <name evidence="6" type="ORF">BJ508DRAFT_362404</name>
</gene>
<keyword evidence="7" id="KW-1185">Reference proteome</keyword>
<evidence type="ECO:0000256" key="4">
    <source>
        <dbReference type="SAM" id="Phobius"/>
    </source>
</evidence>
<feature type="region of interest" description="Disordered" evidence="3">
    <location>
        <begin position="441"/>
        <end position="464"/>
    </location>
</feature>
<dbReference type="STRING" id="1160509.A0A3N4I3Q8"/>
<proteinExistence type="predicted"/>
<reference evidence="6 7" key="1">
    <citation type="journal article" date="2018" name="Nat. Ecol. Evol.">
        <title>Pezizomycetes genomes reveal the molecular basis of ectomycorrhizal truffle lifestyle.</title>
        <authorList>
            <person name="Murat C."/>
            <person name="Payen T."/>
            <person name="Noel B."/>
            <person name="Kuo A."/>
            <person name="Morin E."/>
            <person name="Chen J."/>
            <person name="Kohler A."/>
            <person name="Krizsan K."/>
            <person name="Balestrini R."/>
            <person name="Da Silva C."/>
            <person name="Montanini B."/>
            <person name="Hainaut M."/>
            <person name="Levati E."/>
            <person name="Barry K.W."/>
            <person name="Belfiori B."/>
            <person name="Cichocki N."/>
            <person name="Clum A."/>
            <person name="Dockter R.B."/>
            <person name="Fauchery L."/>
            <person name="Guy J."/>
            <person name="Iotti M."/>
            <person name="Le Tacon F."/>
            <person name="Lindquist E.A."/>
            <person name="Lipzen A."/>
            <person name="Malagnac F."/>
            <person name="Mello A."/>
            <person name="Molinier V."/>
            <person name="Miyauchi S."/>
            <person name="Poulain J."/>
            <person name="Riccioni C."/>
            <person name="Rubini A."/>
            <person name="Sitrit Y."/>
            <person name="Splivallo R."/>
            <person name="Traeger S."/>
            <person name="Wang M."/>
            <person name="Zifcakova L."/>
            <person name="Wipf D."/>
            <person name="Zambonelli A."/>
            <person name="Paolocci F."/>
            <person name="Nowrousian M."/>
            <person name="Ottonello S."/>
            <person name="Baldrian P."/>
            <person name="Spatafora J.W."/>
            <person name="Henrissat B."/>
            <person name="Nagy L.G."/>
            <person name="Aury J.M."/>
            <person name="Wincker P."/>
            <person name="Grigoriev I.V."/>
            <person name="Bonfante P."/>
            <person name="Martin F.M."/>
        </authorList>
    </citation>
    <scope>NUCLEOTIDE SEQUENCE [LARGE SCALE GENOMIC DNA]</scope>
    <source>
        <strain evidence="6 7">RN42</strain>
    </source>
</reference>
<dbReference type="AlphaFoldDB" id="A0A3N4I3Q8"/>
<dbReference type="GO" id="GO:0019760">
    <property type="term" value="P:glucosinolate metabolic process"/>
    <property type="evidence" value="ECO:0007669"/>
    <property type="project" value="UniProtKB-ARBA"/>
</dbReference>
<feature type="compositionally biased region" description="Polar residues" evidence="3">
    <location>
        <begin position="556"/>
        <end position="580"/>
    </location>
</feature>
<name>A0A3N4I3Q8_ASCIM</name>
<dbReference type="EMBL" id="ML119685">
    <property type="protein sequence ID" value="RPA80742.1"/>
    <property type="molecule type" value="Genomic_DNA"/>
</dbReference>
<evidence type="ECO:0008006" key="8">
    <source>
        <dbReference type="Google" id="ProtNLM"/>
    </source>
</evidence>
<evidence type="ECO:0000313" key="7">
    <source>
        <dbReference type="Proteomes" id="UP000275078"/>
    </source>
</evidence>
<dbReference type="Gene3D" id="2.120.10.80">
    <property type="entry name" value="Kelch-type beta propeller"/>
    <property type="match status" value="2"/>
</dbReference>
<keyword evidence="4" id="KW-0812">Transmembrane</keyword>
<keyword evidence="4" id="KW-1133">Transmembrane helix</keyword>
<evidence type="ECO:0000256" key="3">
    <source>
        <dbReference type="SAM" id="MobiDB-lite"/>
    </source>
</evidence>
<feature type="compositionally biased region" description="Basic and acidic residues" evidence="3">
    <location>
        <begin position="446"/>
        <end position="464"/>
    </location>
</feature>
<dbReference type="Proteomes" id="UP000275078">
    <property type="component" value="Unassembled WGS sequence"/>
</dbReference>
<dbReference type="InterPro" id="IPR015915">
    <property type="entry name" value="Kelch-typ_b-propeller"/>
</dbReference>
<dbReference type="CDD" id="cd12087">
    <property type="entry name" value="TM_EGFR-like"/>
    <property type="match status" value="1"/>
</dbReference>
<keyword evidence="1" id="KW-0677">Repeat</keyword>
<dbReference type="OrthoDB" id="10251809at2759"/>
<keyword evidence="2" id="KW-0408">Iron</keyword>
<dbReference type="Pfam" id="PF24681">
    <property type="entry name" value="Kelch_KLHDC2_KLHL20_DRC7"/>
    <property type="match status" value="1"/>
</dbReference>
<feature type="compositionally biased region" description="Polar residues" evidence="3">
    <location>
        <begin position="523"/>
        <end position="543"/>
    </location>
</feature>
<feature type="chain" id="PRO_5017922027" description="Galactose oxidase" evidence="5">
    <location>
        <begin position="26"/>
        <end position="667"/>
    </location>
</feature>
<evidence type="ECO:0000256" key="5">
    <source>
        <dbReference type="SAM" id="SignalP"/>
    </source>
</evidence>
<accession>A0A3N4I3Q8</accession>
<sequence length="667" mass="73612">MLGLSRGTVVFGAVAFLAISTSISAQSYDPIKDFCRRAAHQAAVVDDKLYIDGGTLNLLGKGGRNYTNNRLLYHDLKTLNEFDMPTMYTNLSKPGNVPSVQGGTLWPDEANGKLYLYGGEYPEGTPADSFALWEYDTWYNNWTSIEADNSVHRASFGAGTTIEHLGKAFYLGGWQSERNVMDWEGPRRAMDTMLVYDMVQNQWRNQSGPKDGVARAEGVLSYIPAGDRGMLVYFGGVHVPGGNEKNSRPAPMNQVDIYDVASSQWYKQNTTGDTPELRRRFCAGVATAQDQSSYNIYLYGGMGFGDQIDGFDDVYILSIPSFKWIKAYPDNNRPDKDAFPHYDLSCTVINNAQMLIIGGTFPRDMEVEACDVPAIQGVHNLVMGKQNAEKGFWGMFQPNLTKYELPKDIIDVIGGEPTGAAKVKNPTGGFDHVDLNSLFTRSVKAQTREPTRRRPGEDGEDKKSNKGAIIGAAVGGGVALVLAICLLFFCYRRHNRKNKQVNTQIQQEDLRKNNSPAGLHIVTPTSEMSQPPLYQSNSGNHYQQGAYGPTGYHTGNPYQTSPPSSPGNVQTPSTPGGYTMSSFQGHQQFPGQFPPSNNMMHQQQYPYPGAPQTPTGHTGFYDHMAINHQRAEAPVIVPVELPNSTSPPQKIYPFIPPPQRDDGEPRQ</sequence>
<feature type="region of interest" description="Disordered" evidence="3">
    <location>
        <begin position="498"/>
        <end position="618"/>
    </location>
</feature>
<keyword evidence="5" id="KW-0732">Signal</keyword>
<organism evidence="6 7">
    <name type="scientific">Ascobolus immersus RN42</name>
    <dbReference type="NCBI Taxonomy" id="1160509"/>
    <lineage>
        <taxon>Eukaryota</taxon>
        <taxon>Fungi</taxon>
        <taxon>Dikarya</taxon>
        <taxon>Ascomycota</taxon>
        <taxon>Pezizomycotina</taxon>
        <taxon>Pezizomycetes</taxon>
        <taxon>Pezizales</taxon>
        <taxon>Ascobolaceae</taxon>
        <taxon>Ascobolus</taxon>
    </lineage>
</organism>
<dbReference type="InterPro" id="IPR011043">
    <property type="entry name" value="Gal_Oxase/kelch_b-propeller"/>
</dbReference>
<dbReference type="SUPFAM" id="SSF50965">
    <property type="entry name" value="Galactose oxidase, central domain"/>
    <property type="match status" value="1"/>
</dbReference>
<dbReference type="PANTHER" id="PTHR47435">
    <property type="entry name" value="KELCH REPEAT PROTEIN (AFU_ORTHOLOGUE AFUA_5G12780)"/>
    <property type="match status" value="1"/>
</dbReference>
<evidence type="ECO:0000256" key="1">
    <source>
        <dbReference type="ARBA" id="ARBA00022737"/>
    </source>
</evidence>
<evidence type="ECO:0000256" key="2">
    <source>
        <dbReference type="ARBA" id="ARBA00023004"/>
    </source>
</evidence>